<evidence type="ECO:0000259" key="11">
    <source>
        <dbReference type="PROSITE" id="PS51007"/>
    </source>
</evidence>
<dbReference type="PANTHER" id="PTHR35008">
    <property type="entry name" value="BLL4482 PROTEIN-RELATED"/>
    <property type="match status" value="1"/>
</dbReference>
<evidence type="ECO:0000256" key="2">
    <source>
        <dbReference type="ARBA" id="ARBA00022475"/>
    </source>
</evidence>
<evidence type="ECO:0000256" key="6">
    <source>
        <dbReference type="ARBA" id="ARBA00022737"/>
    </source>
</evidence>
<dbReference type="GO" id="GO:0020037">
    <property type="term" value="F:heme binding"/>
    <property type="evidence" value="ECO:0007669"/>
    <property type="project" value="InterPro"/>
</dbReference>
<keyword evidence="8" id="KW-0472">Membrane</keyword>
<evidence type="ECO:0000256" key="9">
    <source>
        <dbReference type="PIRSR" id="PIRSR000018-50"/>
    </source>
</evidence>
<accession>A0A931BQ91</accession>
<dbReference type="GO" id="GO:0009055">
    <property type="term" value="F:electron transfer activity"/>
    <property type="evidence" value="ECO:0007669"/>
    <property type="project" value="InterPro"/>
</dbReference>
<keyword evidence="2" id="KW-1003">Cell membrane</keyword>
<proteinExistence type="predicted"/>
<comment type="caution">
    <text evidence="12">The sequence shown here is derived from an EMBL/GenBank/DDBJ whole genome shotgun (WGS) entry which is preliminary data.</text>
</comment>
<feature type="binding site" description="covalent" evidence="9">
    <location>
        <position position="208"/>
    </location>
    <ligand>
        <name>heme c</name>
        <dbReference type="ChEBI" id="CHEBI:61717"/>
        <label>2</label>
    </ligand>
</feature>
<dbReference type="InterPro" id="IPR051459">
    <property type="entry name" value="Cytochrome_c-type_DH"/>
</dbReference>
<evidence type="ECO:0000256" key="1">
    <source>
        <dbReference type="ARBA" id="ARBA00004236"/>
    </source>
</evidence>
<dbReference type="PROSITE" id="PS51007">
    <property type="entry name" value="CYTC"/>
    <property type="match status" value="3"/>
</dbReference>
<feature type="binding site" description="covalent" evidence="9">
    <location>
        <position position="62"/>
    </location>
    <ligand>
        <name>heme c</name>
        <dbReference type="ChEBI" id="CHEBI:61717"/>
        <label>1</label>
    </ligand>
</feature>
<organism evidence="12 13">
    <name type="scientific">Microvirga alba</name>
    <dbReference type="NCBI Taxonomy" id="2791025"/>
    <lineage>
        <taxon>Bacteria</taxon>
        <taxon>Pseudomonadati</taxon>
        <taxon>Pseudomonadota</taxon>
        <taxon>Alphaproteobacteria</taxon>
        <taxon>Hyphomicrobiales</taxon>
        <taxon>Methylobacteriaceae</taxon>
        <taxon>Microvirga</taxon>
    </lineage>
</organism>
<reference evidence="12" key="1">
    <citation type="submission" date="2020-11" db="EMBL/GenBank/DDBJ databases">
        <authorList>
            <person name="Kim M.K."/>
        </authorList>
    </citation>
    <scope>NUCLEOTIDE SEQUENCE</scope>
    <source>
        <strain evidence="12">BT350</strain>
    </source>
</reference>
<feature type="binding site" description="axial binding residue" evidence="10">
    <location>
        <position position="209"/>
    </location>
    <ligand>
        <name>heme c</name>
        <dbReference type="ChEBI" id="CHEBI:61717"/>
        <label>2</label>
    </ligand>
    <ligandPart>
        <name>Fe</name>
        <dbReference type="ChEBI" id="CHEBI:18248"/>
    </ligandPart>
</feature>
<feature type="binding site" description="covalent" evidence="9">
    <location>
        <position position="345"/>
    </location>
    <ligand>
        <name>heme c</name>
        <dbReference type="ChEBI" id="CHEBI:61717"/>
        <label>3</label>
    </ligand>
</feature>
<evidence type="ECO:0000256" key="5">
    <source>
        <dbReference type="ARBA" id="ARBA00022729"/>
    </source>
</evidence>
<comment type="cofactor">
    <cofactor evidence="9">
        <name>heme c</name>
        <dbReference type="ChEBI" id="CHEBI:61717"/>
    </cofactor>
    <text evidence="9">Binds 3 heme c groups covalently per subunit.</text>
</comment>
<dbReference type="InterPro" id="IPR009056">
    <property type="entry name" value="Cyt_c-like_dom"/>
</dbReference>
<dbReference type="GO" id="GO:0005506">
    <property type="term" value="F:iron ion binding"/>
    <property type="evidence" value="ECO:0007669"/>
    <property type="project" value="InterPro"/>
</dbReference>
<dbReference type="AlphaFoldDB" id="A0A931BQ91"/>
<evidence type="ECO:0000313" key="13">
    <source>
        <dbReference type="Proteomes" id="UP000599312"/>
    </source>
</evidence>
<feature type="binding site" description="covalent" evidence="9">
    <location>
        <position position="205"/>
    </location>
    <ligand>
        <name>heme c</name>
        <dbReference type="ChEBI" id="CHEBI:61717"/>
        <label>2</label>
    </ligand>
</feature>
<name>A0A931BQ91_9HYPH</name>
<evidence type="ECO:0000256" key="10">
    <source>
        <dbReference type="PIRSR" id="PIRSR000018-51"/>
    </source>
</evidence>
<dbReference type="Proteomes" id="UP000599312">
    <property type="component" value="Unassembled WGS sequence"/>
</dbReference>
<dbReference type="Pfam" id="PF00034">
    <property type="entry name" value="Cytochrom_C"/>
    <property type="match status" value="2"/>
</dbReference>
<dbReference type="RefSeq" id="WP_196273451.1">
    <property type="nucleotide sequence ID" value="NZ_JADQDO010000014.1"/>
</dbReference>
<feature type="domain" description="Cytochrome c" evidence="11">
    <location>
        <begin position="332"/>
        <end position="417"/>
    </location>
</feature>
<feature type="domain" description="Cytochrome c" evidence="11">
    <location>
        <begin position="45"/>
        <end position="148"/>
    </location>
</feature>
<feature type="binding site" description="covalent" evidence="9">
    <location>
        <position position="348"/>
    </location>
    <ligand>
        <name>heme c</name>
        <dbReference type="ChEBI" id="CHEBI:61717"/>
        <label>3</label>
    </ligand>
</feature>
<dbReference type="PIRSF" id="PIRSF000018">
    <property type="entry name" value="Mb_ADH_cyt_c"/>
    <property type="match status" value="1"/>
</dbReference>
<dbReference type="InterPro" id="IPR014353">
    <property type="entry name" value="Membr-bd_ADH_cyt_c"/>
</dbReference>
<dbReference type="Gene3D" id="1.10.760.10">
    <property type="entry name" value="Cytochrome c-like domain"/>
    <property type="match status" value="3"/>
</dbReference>
<comment type="subcellular location">
    <subcellularLocation>
        <location evidence="1">Cell membrane</location>
    </subcellularLocation>
</comment>
<feature type="domain" description="Cytochrome c" evidence="11">
    <location>
        <begin position="190"/>
        <end position="297"/>
    </location>
</feature>
<dbReference type="GO" id="GO:0016614">
    <property type="term" value="F:oxidoreductase activity, acting on CH-OH group of donors"/>
    <property type="evidence" value="ECO:0007669"/>
    <property type="project" value="InterPro"/>
</dbReference>
<feature type="binding site" description="covalent" evidence="9">
    <location>
        <position position="59"/>
    </location>
    <ligand>
        <name>heme c</name>
        <dbReference type="ChEBI" id="CHEBI:61717"/>
        <label>1</label>
    </ligand>
</feature>
<protein>
    <submittedName>
        <fullName evidence="12">Cytochrome c</fullName>
    </submittedName>
</protein>
<keyword evidence="5" id="KW-0732">Signal</keyword>
<evidence type="ECO:0000313" key="12">
    <source>
        <dbReference type="EMBL" id="MBF9235456.1"/>
    </source>
</evidence>
<dbReference type="EMBL" id="JADQDO010000014">
    <property type="protein sequence ID" value="MBF9235456.1"/>
    <property type="molecule type" value="Genomic_DNA"/>
</dbReference>
<dbReference type="GO" id="GO:0005886">
    <property type="term" value="C:plasma membrane"/>
    <property type="evidence" value="ECO:0007669"/>
    <property type="project" value="UniProtKB-SubCell"/>
</dbReference>
<sequence length="438" mass="47532">MRVLRVFVGLLLVGLIGAGSLLTWLAAFPSIDPIQPLARSTFSPELIKKGEVLAAFGNCAGCHTKVGGEAYSGGLSLPTPFGVIYSTNITPDPETGIGRWSEAAFRRAMREGIDREGNFLYPAFPYDHFTKITDEDNKAIYAYLATRKPVRVDRTRNELSFPFNIRMLMAGWNLLFFKPAVFQPDPAKDEQWNRGAYLVQGLGHCGSCHSPRNLLGAEKSDQDLGGGAAEGWHAPALNVASPAPVPWTTDALVNYLLDGWDEHHGIAAGPMTGVVNKLADLAEEDIKAMAVYLRSLQGRPTDESQVKGKVASARQRDLSLTKSANAATPTATKLERGEAVFARACVNCHRAGTVSATQPVPLGVTTSVSAPDPRNVIRIIVEGIRPPKGVPERSMPAFSSLSDDDIADLVTFMRARFSEQPAWNDVSLQIREVRRSAH</sequence>
<dbReference type="PANTHER" id="PTHR35008:SF8">
    <property type="entry name" value="ALCOHOL DEHYDROGENASE CYTOCHROME C SUBUNIT"/>
    <property type="match status" value="1"/>
</dbReference>
<feature type="binding site" description="axial binding residue" evidence="10">
    <location>
        <position position="63"/>
    </location>
    <ligand>
        <name>heme c</name>
        <dbReference type="ChEBI" id="CHEBI:61717"/>
        <label>1</label>
    </ligand>
    <ligandPart>
        <name>Fe</name>
        <dbReference type="ChEBI" id="CHEBI:18248"/>
    </ligandPart>
</feature>
<evidence type="ECO:0000256" key="8">
    <source>
        <dbReference type="ARBA" id="ARBA00023136"/>
    </source>
</evidence>
<keyword evidence="7 10" id="KW-0408">Iron</keyword>
<keyword evidence="3 9" id="KW-0349">Heme</keyword>
<keyword evidence="6" id="KW-0677">Repeat</keyword>
<evidence type="ECO:0000256" key="3">
    <source>
        <dbReference type="ARBA" id="ARBA00022617"/>
    </source>
</evidence>
<feature type="binding site" description="axial binding residue" evidence="10">
    <location>
        <position position="349"/>
    </location>
    <ligand>
        <name>heme c</name>
        <dbReference type="ChEBI" id="CHEBI:61717"/>
        <label>3</label>
    </ligand>
    <ligandPart>
        <name>Fe</name>
        <dbReference type="ChEBI" id="CHEBI:18248"/>
    </ligandPart>
</feature>
<dbReference type="Pfam" id="PF13442">
    <property type="entry name" value="Cytochrome_CBB3"/>
    <property type="match status" value="1"/>
</dbReference>
<keyword evidence="13" id="KW-1185">Reference proteome</keyword>
<evidence type="ECO:0000256" key="7">
    <source>
        <dbReference type="ARBA" id="ARBA00023004"/>
    </source>
</evidence>
<keyword evidence="4 10" id="KW-0479">Metal-binding</keyword>
<gene>
    <name evidence="12" type="ORF">I2H38_19005</name>
</gene>
<dbReference type="SUPFAM" id="SSF46626">
    <property type="entry name" value="Cytochrome c"/>
    <property type="match status" value="3"/>
</dbReference>
<evidence type="ECO:0000256" key="4">
    <source>
        <dbReference type="ARBA" id="ARBA00022723"/>
    </source>
</evidence>
<dbReference type="InterPro" id="IPR036909">
    <property type="entry name" value="Cyt_c-like_dom_sf"/>
</dbReference>